<evidence type="ECO:0000256" key="1">
    <source>
        <dbReference type="SAM" id="MobiDB-lite"/>
    </source>
</evidence>
<organism evidence="3 4">
    <name type="scientific">Microbacterium kyungheense</name>
    <dbReference type="NCBI Taxonomy" id="1263636"/>
    <lineage>
        <taxon>Bacteria</taxon>
        <taxon>Bacillati</taxon>
        <taxon>Actinomycetota</taxon>
        <taxon>Actinomycetes</taxon>
        <taxon>Micrococcales</taxon>
        <taxon>Microbacteriaceae</taxon>
        <taxon>Microbacterium</taxon>
    </lineage>
</organism>
<dbReference type="Gene3D" id="3.10.180.10">
    <property type="entry name" value="2,3-Dihydroxybiphenyl 1,2-Dioxygenase, domain 1"/>
    <property type="match status" value="1"/>
</dbReference>
<proteinExistence type="predicted"/>
<dbReference type="Pfam" id="PF00903">
    <property type="entry name" value="Glyoxalase"/>
    <property type="match status" value="1"/>
</dbReference>
<accession>A0A543EA91</accession>
<feature type="domain" description="Glyoxalase/fosfomycin resistance/dioxygenase" evidence="2">
    <location>
        <begin position="1"/>
        <end position="69"/>
    </location>
</feature>
<evidence type="ECO:0000313" key="4">
    <source>
        <dbReference type="Proteomes" id="UP000320235"/>
    </source>
</evidence>
<dbReference type="EMBL" id="VFPE01000009">
    <property type="protein sequence ID" value="TQM18507.1"/>
    <property type="molecule type" value="Genomic_DNA"/>
</dbReference>
<protein>
    <recommendedName>
        <fullName evidence="2">Glyoxalase/fosfomycin resistance/dioxygenase domain-containing protein</fullName>
    </recommendedName>
</protein>
<dbReference type="SUPFAM" id="SSF54593">
    <property type="entry name" value="Glyoxalase/Bleomycin resistance protein/Dihydroxybiphenyl dioxygenase"/>
    <property type="match status" value="1"/>
</dbReference>
<evidence type="ECO:0000259" key="2">
    <source>
        <dbReference type="Pfam" id="PF00903"/>
    </source>
</evidence>
<gene>
    <name evidence="3" type="ORF">FB391_3865</name>
</gene>
<evidence type="ECO:0000313" key="3">
    <source>
        <dbReference type="EMBL" id="TQM18507.1"/>
    </source>
</evidence>
<feature type="region of interest" description="Disordered" evidence="1">
    <location>
        <begin position="82"/>
        <end position="129"/>
    </location>
</feature>
<dbReference type="AlphaFoldDB" id="A0A543EA91"/>
<sequence length="129" mass="13660">MAFYRDTLGLEVTVWEEMGGGFTFKLPGGGSVFVYPKEDHEPAVFTILNFGVDDIDAAVDDLNARGVVTKIYTDPDYGTDEKGISRGFMGGSRHGVVPRPGGQRHLGRRDDAPDDGAVTGGTPLPSSGG</sequence>
<keyword evidence="4" id="KW-1185">Reference proteome</keyword>
<comment type="caution">
    <text evidence="3">The sequence shown here is derived from an EMBL/GenBank/DDBJ whole genome shotgun (WGS) entry which is preliminary data.</text>
</comment>
<dbReference type="InterPro" id="IPR029068">
    <property type="entry name" value="Glyas_Bleomycin-R_OHBP_Dase"/>
</dbReference>
<dbReference type="Proteomes" id="UP000320235">
    <property type="component" value="Unassembled WGS sequence"/>
</dbReference>
<dbReference type="InterPro" id="IPR004360">
    <property type="entry name" value="Glyas_Fos-R_dOase_dom"/>
</dbReference>
<reference evidence="3 4" key="1">
    <citation type="submission" date="2019-06" db="EMBL/GenBank/DDBJ databases">
        <title>Sequencing the genomes of 1000 actinobacteria strains.</title>
        <authorList>
            <person name="Klenk H.-P."/>
        </authorList>
    </citation>
    <scope>NUCLEOTIDE SEQUENCE [LARGE SCALE GENOMIC DNA]</scope>
    <source>
        <strain evidence="3 4">DSM 105492</strain>
    </source>
</reference>
<name>A0A543EA91_9MICO</name>